<keyword evidence="3" id="KW-1185">Reference proteome</keyword>
<protein>
    <submittedName>
        <fullName evidence="2">Uncharacterized protein</fullName>
    </submittedName>
</protein>
<organism evidence="2 3">
    <name type="scientific">Olea europaea subsp. europaea</name>
    <dbReference type="NCBI Taxonomy" id="158383"/>
    <lineage>
        <taxon>Eukaryota</taxon>
        <taxon>Viridiplantae</taxon>
        <taxon>Streptophyta</taxon>
        <taxon>Embryophyta</taxon>
        <taxon>Tracheophyta</taxon>
        <taxon>Spermatophyta</taxon>
        <taxon>Magnoliopsida</taxon>
        <taxon>eudicotyledons</taxon>
        <taxon>Gunneridae</taxon>
        <taxon>Pentapetalae</taxon>
        <taxon>asterids</taxon>
        <taxon>lamiids</taxon>
        <taxon>Lamiales</taxon>
        <taxon>Oleaceae</taxon>
        <taxon>Oleeae</taxon>
        <taxon>Olea</taxon>
    </lineage>
</organism>
<feature type="region of interest" description="Disordered" evidence="1">
    <location>
        <begin position="240"/>
        <end position="262"/>
    </location>
</feature>
<feature type="region of interest" description="Disordered" evidence="1">
    <location>
        <begin position="162"/>
        <end position="221"/>
    </location>
</feature>
<dbReference type="Gramene" id="OE9A109340T1">
    <property type="protein sequence ID" value="OE9A109340C1"/>
    <property type="gene ID" value="OE9A109340"/>
</dbReference>
<evidence type="ECO:0000313" key="3">
    <source>
        <dbReference type="Proteomes" id="UP000594638"/>
    </source>
</evidence>
<name>A0A8S0TKZ5_OLEEU</name>
<dbReference type="Proteomes" id="UP000594638">
    <property type="component" value="Unassembled WGS sequence"/>
</dbReference>
<dbReference type="EMBL" id="CACTIH010007260">
    <property type="protein sequence ID" value="CAA3006475.1"/>
    <property type="molecule type" value="Genomic_DNA"/>
</dbReference>
<proteinExistence type="predicted"/>
<sequence length="262" mass="27515">MFSSVSNSFSSGGDWLTLVPESQQAHDRLQAPDSDTDNTCSPSTVCTGEGRAGAEPRRADGLRLRLARGESQEPSRGSSSRPVGVFRIRLDPLERRRASLPEGSGGGGGGGLAIGCCCTRFGARSCAPTGTEVRGAPARRACGAGPATSVCPLASGRAQLARPKRRRGGVGLAAAGEEGGEAADVSQPRARSDATHARPRERRGQRPSGATCYAGSSAGSCRSTRLSIRFRQGRFAAREYRFRDSNSTSTESQTVSREHHPK</sequence>
<feature type="region of interest" description="Disordered" evidence="1">
    <location>
        <begin position="1"/>
        <end position="88"/>
    </location>
</feature>
<comment type="caution">
    <text evidence="2">The sequence shown here is derived from an EMBL/GenBank/DDBJ whole genome shotgun (WGS) entry which is preliminary data.</text>
</comment>
<gene>
    <name evidence="2" type="ORF">OLEA9_A109340</name>
</gene>
<reference evidence="2 3" key="1">
    <citation type="submission" date="2019-12" db="EMBL/GenBank/DDBJ databases">
        <authorList>
            <person name="Alioto T."/>
            <person name="Alioto T."/>
            <person name="Gomez Garrido J."/>
        </authorList>
    </citation>
    <scope>NUCLEOTIDE SEQUENCE [LARGE SCALE GENOMIC DNA]</scope>
</reference>
<feature type="compositionally biased region" description="Basic and acidic residues" evidence="1">
    <location>
        <begin position="190"/>
        <end position="204"/>
    </location>
</feature>
<feature type="compositionally biased region" description="Basic and acidic residues" evidence="1">
    <location>
        <begin position="52"/>
        <end position="73"/>
    </location>
</feature>
<dbReference type="AlphaFoldDB" id="A0A8S0TKZ5"/>
<feature type="compositionally biased region" description="Polar residues" evidence="1">
    <location>
        <begin position="245"/>
        <end position="255"/>
    </location>
</feature>
<feature type="compositionally biased region" description="Low complexity" evidence="1">
    <location>
        <begin position="1"/>
        <end position="11"/>
    </location>
</feature>
<accession>A0A8S0TKZ5</accession>
<feature type="compositionally biased region" description="Polar residues" evidence="1">
    <location>
        <begin position="37"/>
        <end position="46"/>
    </location>
</feature>
<evidence type="ECO:0000313" key="2">
    <source>
        <dbReference type="EMBL" id="CAA3006475.1"/>
    </source>
</evidence>
<evidence type="ECO:0000256" key="1">
    <source>
        <dbReference type="SAM" id="MobiDB-lite"/>
    </source>
</evidence>